<sequence>MFFSLAALCAITTSHVLKGAPLALETSKLLRRSDSSDSSGFGSRLTSAGSTSSSAFSGASISSASDASTGRIVDPHWWLPYSDYYGKRVPQIFWQHTIVVSEFQKFIDRIEAAKQSVSGNTARRLLYKQSPQFSLEDYLALFEKPFNSWKDFDLREKRPHALTLAGARYEQDRVNLLRKEEIFERLLRMRRP</sequence>
<keyword evidence="4" id="KW-1185">Reference proteome</keyword>
<accession>A0A5C3EFW3</accession>
<feature type="signal peptide" evidence="2">
    <location>
        <begin position="1"/>
        <end position="19"/>
    </location>
</feature>
<dbReference type="Proteomes" id="UP000324022">
    <property type="component" value="Unassembled WGS sequence"/>
</dbReference>
<dbReference type="EMBL" id="OOIN01000028">
    <property type="protein sequence ID" value="SPO29398.1"/>
    <property type="molecule type" value="Genomic_DNA"/>
</dbReference>
<feature type="region of interest" description="Disordered" evidence="1">
    <location>
        <begin position="32"/>
        <end position="67"/>
    </location>
</feature>
<name>A0A5C3EFW3_9BASI</name>
<keyword evidence="2" id="KW-0732">Signal</keyword>
<evidence type="ECO:0000313" key="4">
    <source>
        <dbReference type="Proteomes" id="UP000324022"/>
    </source>
</evidence>
<dbReference type="OrthoDB" id="10419133at2759"/>
<evidence type="ECO:0000256" key="2">
    <source>
        <dbReference type="SAM" id="SignalP"/>
    </source>
</evidence>
<dbReference type="AlphaFoldDB" id="A0A5C3EFW3"/>
<organism evidence="3 4">
    <name type="scientific">Ustilago trichophora</name>
    <dbReference type="NCBI Taxonomy" id="86804"/>
    <lineage>
        <taxon>Eukaryota</taxon>
        <taxon>Fungi</taxon>
        <taxon>Dikarya</taxon>
        <taxon>Basidiomycota</taxon>
        <taxon>Ustilaginomycotina</taxon>
        <taxon>Ustilaginomycetes</taxon>
        <taxon>Ustilaginales</taxon>
        <taxon>Ustilaginaceae</taxon>
        <taxon>Ustilago</taxon>
    </lineage>
</organism>
<proteinExistence type="predicted"/>
<gene>
    <name evidence="3" type="ORF">UTRI_04874_B</name>
</gene>
<protein>
    <submittedName>
        <fullName evidence="3">Uncharacterized protein</fullName>
    </submittedName>
</protein>
<evidence type="ECO:0000256" key="1">
    <source>
        <dbReference type="SAM" id="MobiDB-lite"/>
    </source>
</evidence>
<reference evidence="3 4" key="1">
    <citation type="submission" date="2018-03" db="EMBL/GenBank/DDBJ databases">
        <authorList>
            <person name="Guldener U."/>
        </authorList>
    </citation>
    <scope>NUCLEOTIDE SEQUENCE [LARGE SCALE GENOMIC DNA]</scope>
    <source>
        <strain evidence="3 4">NBRC100155</strain>
    </source>
</reference>
<feature type="compositionally biased region" description="Low complexity" evidence="1">
    <location>
        <begin position="36"/>
        <end position="67"/>
    </location>
</feature>
<evidence type="ECO:0000313" key="3">
    <source>
        <dbReference type="EMBL" id="SPO29398.1"/>
    </source>
</evidence>
<feature type="chain" id="PRO_5023113253" evidence="2">
    <location>
        <begin position="20"/>
        <end position="192"/>
    </location>
</feature>